<sequence>SEPSPAWMAGEIDDATLVSQVQSTFSGLIESWRESRA</sequence>
<comment type="caution">
    <text evidence="2">The sequence shown here is derived from an EMBL/GenBank/DDBJ whole genome shotgun (WGS) entry which is preliminary data.</text>
</comment>
<dbReference type="InterPro" id="IPR018659">
    <property type="entry name" value="DUF2090"/>
</dbReference>
<dbReference type="Pfam" id="PF09863">
    <property type="entry name" value="DUF2090"/>
    <property type="match status" value="1"/>
</dbReference>
<feature type="non-terminal residue" evidence="2">
    <location>
        <position position="1"/>
    </location>
</feature>
<accession>A0A0Q0A1K3</accession>
<organism evidence="2 3">
    <name type="scientific">Pseudomonas syringae pv. spinaceae</name>
    <dbReference type="NCBI Taxonomy" id="264459"/>
    <lineage>
        <taxon>Bacteria</taxon>
        <taxon>Pseudomonadati</taxon>
        <taxon>Pseudomonadota</taxon>
        <taxon>Gammaproteobacteria</taxon>
        <taxon>Pseudomonadales</taxon>
        <taxon>Pseudomonadaceae</taxon>
        <taxon>Pseudomonas</taxon>
        <taxon>Pseudomonas syringae</taxon>
    </lineage>
</organism>
<evidence type="ECO:0000313" key="2">
    <source>
        <dbReference type="EMBL" id="KPY66741.1"/>
    </source>
</evidence>
<proteinExistence type="predicted"/>
<feature type="domain" description="DUF2090" evidence="1">
    <location>
        <begin position="2"/>
        <end position="36"/>
    </location>
</feature>
<dbReference type="AlphaFoldDB" id="A0A0Q0A1K3"/>
<gene>
    <name evidence="2" type="ORF">ALO94_05092</name>
</gene>
<evidence type="ECO:0000313" key="3">
    <source>
        <dbReference type="Proteomes" id="UP000050384"/>
    </source>
</evidence>
<dbReference type="RefSeq" id="WP_144434859.1">
    <property type="nucleotide sequence ID" value="NZ_LJRI01001266.1"/>
</dbReference>
<reference evidence="2 3" key="1">
    <citation type="submission" date="2015-09" db="EMBL/GenBank/DDBJ databases">
        <title>Genome announcement of multiple Pseudomonas syringae strains.</title>
        <authorList>
            <person name="Thakur S."/>
            <person name="Wang P.W."/>
            <person name="Gong Y."/>
            <person name="Weir B.S."/>
            <person name="Guttman D.S."/>
        </authorList>
    </citation>
    <scope>NUCLEOTIDE SEQUENCE [LARGE SCALE GENOMIC DNA]</scope>
    <source>
        <strain evidence="2 3">ICMP16929</strain>
    </source>
</reference>
<name>A0A0Q0A1K3_PSESX</name>
<dbReference type="EMBL" id="LJRI01001266">
    <property type="protein sequence ID" value="KPY66741.1"/>
    <property type="molecule type" value="Genomic_DNA"/>
</dbReference>
<dbReference type="PATRIC" id="fig|264459.3.peg.3555"/>
<protein>
    <submittedName>
        <fullName evidence="2">IolC protein</fullName>
    </submittedName>
</protein>
<dbReference type="Proteomes" id="UP000050384">
    <property type="component" value="Unassembled WGS sequence"/>
</dbReference>
<evidence type="ECO:0000259" key="1">
    <source>
        <dbReference type="Pfam" id="PF09863"/>
    </source>
</evidence>